<dbReference type="InterPro" id="IPR047603">
    <property type="entry name" value="FxsC_N"/>
</dbReference>
<dbReference type="InterPro" id="IPR026367">
    <property type="entry name" value="FxsC_C"/>
</dbReference>
<dbReference type="InterPro" id="IPR000157">
    <property type="entry name" value="TIR_dom"/>
</dbReference>
<comment type="caution">
    <text evidence="3">The sequence shown here is derived from an EMBL/GenBank/DDBJ whole genome shotgun (WGS) entry which is preliminary data.</text>
</comment>
<sequence length="478" mass="53740">MVRSLGEWRVVDHGSWPEDVPRPFFFLSYAHSPRVPRVTNGGPKTKTHWEEQLFHDLCEAVAEMAGLDDDEPAGFMDTGMHLGEGWSERITEALAHCRVFVPLYSPRYFRSEACGQEWAAFSSRQVLINRPGSSQISGVVPVQWVVVGQDDLPDVARPLQYAHRDFGEDYVTEGLLSLSRLSYFREQYELAVLRLAQTIVRVARQTTITVGRRRDFQTRASAFQPPDQRRRLRIAVMACDVRNLPVGRSADAYGISAVDWKPYRGVADTLARRAAYVARQSEFHPSIHEFEEEAQLLLRGEAPAAPGVLLLDRWSLLDKDRRELLKRFDAQNPTWVGVLEPWPEDDAECERRNEELLRLADETLTHMRVERRRRPGERANGALATVEDFEDSLPGAAMAAQHAFDLIREEGRTRPRGPRKPSLRTDPPDRPAPGDPPDHGDPPEPSGGPGEPSGPPKLPPQQEPPSSPPSGPGEDSRE</sequence>
<evidence type="ECO:0000313" key="3">
    <source>
        <dbReference type="EMBL" id="RAG86965.1"/>
    </source>
</evidence>
<dbReference type="SUPFAM" id="SSF52200">
    <property type="entry name" value="Toll/Interleukin receptor TIR domain"/>
    <property type="match status" value="1"/>
</dbReference>
<proteinExistence type="predicted"/>
<dbReference type="Gene3D" id="3.40.50.10140">
    <property type="entry name" value="Toll/interleukin-1 receptor homology (TIR) domain"/>
    <property type="match status" value="1"/>
</dbReference>
<dbReference type="EMBL" id="QKYN01000016">
    <property type="protein sequence ID" value="RAG86965.1"/>
    <property type="molecule type" value="Genomic_DNA"/>
</dbReference>
<dbReference type="Proteomes" id="UP000248889">
    <property type="component" value="Unassembled WGS sequence"/>
</dbReference>
<name>A0A2X0KD18_9ACTN</name>
<protein>
    <submittedName>
        <fullName evidence="3">FxsC protein</fullName>
    </submittedName>
</protein>
<feature type="domain" description="TIR" evidence="2">
    <location>
        <begin position="76"/>
        <end position="125"/>
    </location>
</feature>
<feature type="compositionally biased region" description="Pro residues" evidence="1">
    <location>
        <begin position="452"/>
        <end position="471"/>
    </location>
</feature>
<evidence type="ECO:0000259" key="2">
    <source>
        <dbReference type="Pfam" id="PF13676"/>
    </source>
</evidence>
<reference evidence="3 4" key="1">
    <citation type="submission" date="2018-06" db="EMBL/GenBank/DDBJ databases">
        <title>Streptacidiphilus pinicola sp. nov., isolated from pine grove soil.</title>
        <authorList>
            <person name="Roh S.G."/>
            <person name="Park S."/>
            <person name="Kim M.-K."/>
            <person name="Yun B.-R."/>
            <person name="Park J."/>
            <person name="Kim M.J."/>
            <person name="Kim Y.S."/>
            <person name="Kim S.B."/>
        </authorList>
    </citation>
    <scope>NUCLEOTIDE SEQUENCE [LARGE SCALE GENOMIC DNA]</scope>
    <source>
        <strain evidence="3 4">MMS16-CNU450</strain>
    </source>
</reference>
<evidence type="ECO:0000256" key="1">
    <source>
        <dbReference type="SAM" id="MobiDB-lite"/>
    </source>
</evidence>
<dbReference type="Pfam" id="PF13676">
    <property type="entry name" value="TIR_2"/>
    <property type="match status" value="1"/>
</dbReference>
<feature type="region of interest" description="Disordered" evidence="1">
    <location>
        <begin position="408"/>
        <end position="478"/>
    </location>
</feature>
<dbReference type="NCBIfam" id="NF040588">
    <property type="entry name" value="FxsC_Nterm"/>
    <property type="match status" value="1"/>
</dbReference>
<dbReference type="InterPro" id="IPR035897">
    <property type="entry name" value="Toll_tir_struct_dom_sf"/>
</dbReference>
<dbReference type="GO" id="GO:0007165">
    <property type="term" value="P:signal transduction"/>
    <property type="evidence" value="ECO:0007669"/>
    <property type="project" value="InterPro"/>
</dbReference>
<keyword evidence="4" id="KW-1185">Reference proteome</keyword>
<accession>A0A2X0KD18</accession>
<organism evidence="3 4">
    <name type="scientific">Streptacidiphilus pinicola</name>
    <dbReference type="NCBI Taxonomy" id="2219663"/>
    <lineage>
        <taxon>Bacteria</taxon>
        <taxon>Bacillati</taxon>
        <taxon>Actinomycetota</taxon>
        <taxon>Actinomycetes</taxon>
        <taxon>Kitasatosporales</taxon>
        <taxon>Streptomycetaceae</taxon>
        <taxon>Streptacidiphilus</taxon>
    </lineage>
</organism>
<dbReference type="NCBIfam" id="TIGR04276">
    <property type="entry name" value="FxsC_Cterm"/>
    <property type="match status" value="1"/>
</dbReference>
<evidence type="ECO:0000313" key="4">
    <source>
        <dbReference type="Proteomes" id="UP000248889"/>
    </source>
</evidence>
<dbReference type="RefSeq" id="WP_111499384.1">
    <property type="nucleotide sequence ID" value="NZ_QKYN01000016.1"/>
</dbReference>
<dbReference type="OrthoDB" id="9150238at2"/>
<dbReference type="AlphaFoldDB" id="A0A2X0KD18"/>
<gene>
    <name evidence="3" type="ORF">DN069_03895</name>
</gene>